<proteinExistence type="inferred from homology"/>
<evidence type="ECO:0000256" key="2">
    <source>
        <dbReference type="ARBA" id="ARBA00022801"/>
    </source>
</evidence>
<dbReference type="EC" id="3.1.1.-" evidence="3"/>
<evidence type="ECO:0000313" key="6">
    <source>
        <dbReference type="Proteomes" id="UP000248349"/>
    </source>
</evidence>
<dbReference type="OrthoDB" id="6846267at2759"/>
<evidence type="ECO:0000259" key="4">
    <source>
        <dbReference type="Pfam" id="PF00135"/>
    </source>
</evidence>
<dbReference type="GeneID" id="37077388"/>
<name>A0A318YZY2_9EURO</name>
<dbReference type="Gene3D" id="3.40.50.1820">
    <property type="entry name" value="alpha/beta hydrolase"/>
    <property type="match status" value="1"/>
</dbReference>
<dbReference type="InterPro" id="IPR019826">
    <property type="entry name" value="Carboxylesterase_B_AS"/>
</dbReference>
<dbReference type="PANTHER" id="PTHR43142:SF8">
    <property type="entry name" value="CARBOXYLIC ESTER HYDROLASE"/>
    <property type="match status" value="1"/>
</dbReference>
<dbReference type="InterPro" id="IPR029058">
    <property type="entry name" value="AB_hydrolase_fold"/>
</dbReference>
<dbReference type="PANTHER" id="PTHR43142">
    <property type="entry name" value="CARBOXYLIC ESTER HYDROLASE"/>
    <property type="match status" value="1"/>
</dbReference>
<dbReference type="InterPro" id="IPR002018">
    <property type="entry name" value="CarbesteraseB"/>
</dbReference>
<dbReference type="EMBL" id="KZ821296">
    <property type="protein sequence ID" value="PYH40179.1"/>
    <property type="molecule type" value="Genomic_DNA"/>
</dbReference>
<accession>A0A318YZY2</accession>
<dbReference type="Pfam" id="PF00135">
    <property type="entry name" value="COesterase"/>
    <property type="match status" value="1"/>
</dbReference>
<reference evidence="5 6" key="1">
    <citation type="submission" date="2016-12" db="EMBL/GenBank/DDBJ databases">
        <title>The genomes of Aspergillus section Nigri reveals drivers in fungal speciation.</title>
        <authorList>
            <consortium name="DOE Joint Genome Institute"/>
            <person name="Vesth T.C."/>
            <person name="Nybo J."/>
            <person name="Theobald S."/>
            <person name="Brandl J."/>
            <person name="Frisvad J.C."/>
            <person name="Nielsen K.F."/>
            <person name="Lyhne E.K."/>
            <person name="Kogle M.E."/>
            <person name="Kuo A."/>
            <person name="Riley R."/>
            <person name="Clum A."/>
            <person name="Nolan M."/>
            <person name="Lipzen A."/>
            <person name="Salamov A."/>
            <person name="Henrissat B."/>
            <person name="Wiebenga A."/>
            <person name="De Vries R.P."/>
            <person name="Grigoriev I.V."/>
            <person name="Mortensen U.H."/>
            <person name="Andersen M.R."/>
            <person name="Baker S.E."/>
        </authorList>
    </citation>
    <scope>NUCLEOTIDE SEQUENCE [LARGE SCALE GENOMIC DNA]</scope>
    <source>
        <strain evidence="5 6">JOP 1030-1</strain>
    </source>
</reference>
<dbReference type="PROSITE" id="PS00122">
    <property type="entry name" value="CARBOXYLESTERASE_B_1"/>
    <property type="match status" value="1"/>
</dbReference>
<dbReference type="RefSeq" id="XP_025426161.1">
    <property type="nucleotide sequence ID" value="XM_025576160.1"/>
</dbReference>
<sequence>MDPTELISTGGLNCVFVAVGYRLNIFGFLAGDALREESGGREVGNYGLWDQRLAIEWVHENIAHFGGDPNNLILSGRSAGAYAVQAQVLFDFRAAPDVIDAGSRELFQKLVMYSNAIPTQPKSPEDCQVQFDEVCAYFGIAKEAPSEEKLEQLRKIEAKALCDAIMKLEHHTFRAVTDGVFFQPGISEYFRDGSFAAEFKRRGLRLFIGEVRDENTLYAVTNSPDPNRESFRLQVENYYSPATTERLMRHYALPSTDKKEEWQAVFGNLIADGQVRAPSRFLVKNLLDHGVGINDVWRYLIAYRLSFITDQVAPASFGVSHAMDRPIWK</sequence>
<evidence type="ECO:0000256" key="3">
    <source>
        <dbReference type="RuleBase" id="RU361235"/>
    </source>
</evidence>
<gene>
    <name evidence="5" type="ORF">BP01DRAFT_361464</name>
</gene>
<keyword evidence="2 3" id="KW-0378">Hydrolase</keyword>
<keyword evidence="6" id="KW-1185">Reference proteome</keyword>
<dbReference type="STRING" id="1450539.A0A318YZY2"/>
<comment type="similarity">
    <text evidence="1 3">Belongs to the type-B carboxylesterase/lipase family.</text>
</comment>
<evidence type="ECO:0000313" key="5">
    <source>
        <dbReference type="EMBL" id="PYH40179.1"/>
    </source>
</evidence>
<dbReference type="Proteomes" id="UP000248349">
    <property type="component" value="Unassembled WGS sequence"/>
</dbReference>
<dbReference type="SUPFAM" id="SSF53474">
    <property type="entry name" value="alpha/beta-Hydrolases"/>
    <property type="match status" value="1"/>
</dbReference>
<organism evidence="5 6">
    <name type="scientific">Aspergillus saccharolyticus JOP 1030-1</name>
    <dbReference type="NCBI Taxonomy" id="1450539"/>
    <lineage>
        <taxon>Eukaryota</taxon>
        <taxon>Fungi</taxon>
        <taxon>Dikarya</taxon>
        <taxon>Ascomycota</taxon>
        <taxon>Pezizomycotina</taxon>
        <taxon>Eurotiomycetes</taxon>
        <taxon>Eurotiomycetidae</taxon>
        <taxon>Eurotiales</taxon>
        <taxon>Aspergillaceae</taxon>
        <taxon>Aspergillus</taxon>
        <taxon>Aspergillus subgen. Circumdati</taxon>
    </lineage>
</organism>
<dbReference type="AlphaFoldDB" id="A0A318YZY2"/>
<dbReference type="GO" id="GO:0016787">
    <property type="term" value="F:hydrolase activity"/>
    <property type="evidence" value="ECO:0007669"/>
    <property type="project" value="UniProtKB-KW"/>
</dbReference>
<protein>
    <recommendedName>
        <fullName evidence="3">Carboxylic ester hydrolase</fullName>
        <ecNumber evidence="3">3.1.1.-</ecNumber>
    </recommendedName>
</protein>
<feature type="domain" description="Carboxylesterase type B" evidence="4">
    <location>
        <begin position="2"/>
        <end position="325"/>
    </location>
</feature>
<evidence type="ECO:0000256" key="1">
    <source>
        <dbReference type="ARBA" id="ARBA00005964"/>
    </source>
</evidence>